<feature type="transmembrane region" description="Helical" evidence="6">
    <location>
        <begin position="20"/>
        <end position="40"/>
    </location>
</feature>
<dbReference type="Pfam" id="PF01292">
    <property type="entry name" value="Ni_hydr_CYTB"/>
    <property type="match status" value="1"/>
</dbReference>
<evidence type="ECO:0000256" key="1">
    <source>
        <dbReference type="ARBA" id="ARBA00004651"/>
    </source>
</evidence>
<protein>
    <submittedName>
        <fullName evidence="8">Cytochrome b561-like protein</fullName>
    </submittedName>
</protein>
<keyword evidence="9" id="KW-1185">Reference proteome</keyword>
<keyword evidence="4 6" id="KW-1133">Transmembrane helix</keyword>
<name>A0A4R3JQA7_9PROT</name>
<dbReference type="EMBL" id="SLZY01000022">
    <property type="protein sequence ID" value="TCS69019.1"/>
    <property type="molecule type" value="Genomic_DNA"/>
</dbReference>
<comment type="subcellular location">
    <subcellularLocation>
        <location evidence="1">Cell membrane</location>
        <topology evidence="1">Multi-pass membrane protein</topology>
    </subcellularLocation>
</comment>
<feature type="non-terminal residue" evidence="8">
    <location>
        <position position="60"/>
    </location>
</feature>
<evidence type="ECO:0000256" key="3">
    <source>
        <dbReference type="ARBA" id="ARBA00022692"/>
    </source>
</evidence>
<organism evidence="8 9">
    <name type="scientific">Sulfuritortus calidifontis</name>
    <dbReference type="NCBI Taxonomy" id="1914471"/>
    <lineage>
        <taxon>Bacteria</taxon>
        <taxon>Pseudomonadati</taxon>
        <taxon>Pseudomonadota</taxon>
        <taxon>Betaproteobacteria</taxon>
        <taxon>Nitrosomonadales</taxon>
        <taxon>Thiobacillaceae</taxon>
        <taxon>Sulfuritortus</taxon>
    </lineage>
</organism>
<dbReference type="InterPro" id="IPR011577">
    <property type="entry name" value="Cyt_b561_bac/Ni-Hgenase"/>
</dbReference>
<gene>
    <name evidence="8" type="ORF">EDC61_12234</name>
</gene>
<evidence type="ECO:0000256" key="2">
    <source>
        <dbReference type="ARBA" id="ARBA00022475"/>
    </source>
</evidence>
<evidence type="ECO:0000259" key="7">
    <source>
        <dbReference type="Pfam" id="PF01292"/>
    </source>
</evidence>
<dbReference type="RefSeq" id="WP_207899566.1">
    <property type="nucleotide sequence ID" value="NZ_SLZY01000022.1"/>
</dbReference>
<dbReference type="InterPro" id="IPR016174">
    <property type="entry name" value="Di-haem_cyt_TM"/>
</dbReference>
<dbReference type="SUPFAM" id="SSF81342">
    <property type="entry name" value="Transmembrane di-heme cytochromes"/>
    <property type="match status" value="1"/>
</dbReference>
<dbReference type="Proteomes" id="UP000295135">
    <property type="component" value="Unassembled WGS sequence"/>
</dbReference>
<keyword evidence="3 6" id="KW-0812">Transmembrane</keyword>
<evidence type="ECO:0000256" key="4">
    <source>
        <dbReference type="ARBA" id="ARBA00022989"/>
    </source>
</evidence>
<comment type="caution">
    <text evidence="8">The sequence shown here is derived from an EMBL/GenBank/DDBJ whole genome shotgun (WGS) entry which is preliminary data.</text>
</comment>
<sequence>MSEKIYVFKVFERFWHWSQAALIITLLLTGFEVHGSYALFGFEKAVNTHTIAAWTLVGLW</sequence>
<dbReference type="GO" id="GO:0022904">
    <property type="term" value="P:respiratory electron transport chain"/>
    <property type="evidence" value="ECO:0007669"/>
    <property type="project" value="InterPro"/>
</dbReference>
<dbReference type="GO" id="GO:0005886">
    <property type="term" value="C:plasma membrane"/>
    <property type="evidence" value="ECO:0007669"/>
    <property type="project" value="UniProtKB-SubCell"/>
</dbReference>
<keyword evidence="2" id="KW-1003">Cell membrane</keyword>
<keyword evidence="5 6" id="KW-0472">Membrane</keyword>
<evidence type="ECO:0000256" key="5">
    <source>
        <dbReference type="ARBA" id="ARBA00023136"/>
    </source>
</evidence>
<proteinExistence type="predicted"/>
<evidence type="ECO:0000313" key="9">
    <source>
        <dbReference type="Proteomes" id="UP000295135"/>
    </source>
</evidence>
<reference evidence="8 9" key="1">
    <citation type="submission" date="2019-03" db="EMBL/GenBank/DDBJ databases">
        <title>Genomic Encyclopedia of Type Strains, Phase IV (KMG-IV): sequencing the most valuable type-strain genomes for metagenomic binning, comparative biology and taxonomic classification.</title>
        <authorList>
            <person name="Goeker M."/>
        </authorList>
    </citation>
    <scope>NUCLEOTIDE SEQUENCE [LARGE SCALE GENOMIC DNA]</scope>
    <source>
        <strain evidence="8 9">DSM 103923</strain>
    </source>
</reference>
<feature type="domain" description="Cytochrome b561 bacterial/Ni-hydrogenase" evidence="7">
    <location>
        <begin position="8"/>
        <end position="60"/>
    </location>
</feature>
<dbReference type="Gene3D" id="1.20.950.20">
    <property type="entry name" value="Transmembrane di-heme cytochromes, Chain C"/>
    <property type="match status" value="1"/>
</dbReference>
<accession>A0A4R3JQA7</accession>
<dbReference type="AlphaFoldDB" id="A0A4R3JQA7"/>
<dbReference type="GO" id="GO:0009055">
    <property type="term" value="F:electron transfer activity"/>
    <property type="evidence" value="ECO:0007669"/>
    <property type="project" value="InterPro"/>
</dbReference>
<evidence type="ECO:0000313" key="8">
    <source>
        <dbReference type="EMBL" id="TCS69019.1"/>
    </source>
</evidence>
<evidence type="ECO:0000256" key="6">
    <source>
        <dbReference type="SAM" id="Phobius"/>
    </source>
</evidence>